<dbReference type="AlphaFoldDB" id="A0A849BLY4"/>
<organism evidence="2 3">
    <name type="scientific">Pseudokineococcus marinus</name>
    <dbReference type="NCBI Taxonomy" id="351215"/>
    <lineage>
        <taxon>Bacteria</taxon>
        <taxon>Bacillati</taxon>
        <taxon>Actinomycetota</taxon>
        <taxon>Actinomycetes</taxon>
        <taxon>Kineosporiales</taxon>
        <taxon>Kineosporiaceae</taxon>
        <taxon>Pseudokineococcus</taxon>
    </lineage>
</organism>
<keyword evidence="1" id="KW-1133">Transmembrane helix</keyword>
<dbReference type="EMBL" id="JABEMA010000176">
    <property type="protein sequence ID" value="NNH23661.1"/>
    <property type="molecule type" value="Genomic_DNA"/>
</dbReference>
<feature type="transmembrane region" description="Helical" evidence="1">
    <location>
        <begin position="27"/>
        <end position="44"/>
    </location>
</feature>
<comment type="caution">
    <text evidence="2">The sequence shown here is derived from an EMBL/GenBank/DDBJ whole genome shotgun (WGS) entry which is preliminary data.</text>
</comment>
<accession>A0A849BLY4</accession>
<keyword evidence="1" id="KW-0472">Membrane</keyword>
<feature type="transmembrane region" description="Helical" evidence="1">
    <location>
        <begin position="51"/>
        <end position="73"/>
    </location>
</feature>
<protein>
    <submittedName>
        <fullName evidence="2">Uncharacterized protein</fullName>
    </submittedName>
</protein>
<dbReference type="Proteomes" id="UP000555552">
    <property type="component" value="Unassembled WGS sequence"/>
</dbReference>
<dbReference type="RefSeq" id="WP_171203466.1">
    <property type="nucleotide sequence ID" value="NZ_BAAANP010000018.1"/>
</dbReference>
<evidence type="ECO:0000256" key="1">
    <source>
        <dbReference type="SAM" id="Phobius"/>
    </source>
</evidence>
<proteinExistence type="predicted"/>
<keyword evidence="3" id="KW-1185">Reference proteome</keyword>
<keyword evidence="1" id="KW-0812">Transmembrane</keyword>
<gene>
    <name evidence="2" type="ORF">HLB09_11285</name>
</gene>
<evidence type="ECO:0000313" key="2">
    <source>
        <dbReference type="EMBL" id="NNH23661.1"/>
    </source>
</evidence>
<name>A0A849BLY4_9ACTN</name>
<reference evidence="2 3" key="1">
    <citation type="submission" date="2020-05" db="EMBL/GenBank/DDBJ databases">
        <title>MicrobeNet Type strains.</title>
        <authorList>
            <person name="Nicholson A.C."/>
        </authorList>
    </citation>
    <scope>NUCLEOTIDE SEQUENCE [LARGE SCALE GENOMIC DNA]</scope>
    <source>
        <strain evidence="2 3">JCM 14547</strain>
    </source>
</reference>
<sequence>MASLAMALAAAASLPLAHRVDPLAPLVALALIPVGGLTALVLGVRAGSTLLIVAGGAVAFLLIPCAYYAAVLIGGP</sequence>
<evidence type="ECO:0000313" key="3">
    <source>
        <dbReference type="Proteomes" id="UP000555552"/>
    </source>
</evidence>